<reference evidence="4" key="1">
    <citation type="submission" date="2022-07" db="EMBL/GenBank/DDBJ databases">
        <title>Parvularcula maris sp. nov., an algicidal bacterium isolated from seawater.</title>
        <authorList>
            <person name="Li F."/>
        </authorList>
    </citation>
    <scope>NUCLEOTIDE SEQUENCE</scope>
    <source>
        <strain evidence="4">BGMRC 0090</strain>
    </source>
</reference>
<accession>A0A9X2L945</accession>
<comment type="caution">
    <text evidence="4">The sequence shown here is derived from an EMBL/GenBank/DDBJ whole genome shotgun (WGS) entry which is preliminary data.</text>
</comment>
<dbReference type="InterPro" id="IPR050258">
    <property type="entry name" value="Leguminous_Lectin"/>
</dbReference>
<gene>
    <name evidence="4" type="ORF">NOG11_08055</name>
</gene>
<organism evidence="4 5">
    <name type="scientific">Parvularcula maris</name>
    <dbReference type="NCBI Taxonomy" id="2965077"/>
    <lineage>
        <taxon>Bacteria</taxon>
        <taxon>Pseudomonadati</taxon>
        <taxon>Pseudomonadota</taxon>
        <taxon>Alphaproteobacteria</taxon>
        <taxon>Parvularculales</taxon>
        <taxon>Parvularculaceae</taxon>
        <taxon>Parvularcula</taxon>
    </lineage>
</organism>
<evidence type="ECO:0000313" key="4">
    <source>
        <dbReference type="EMBL" id="MCQ8185344.1"/>
    </source>
</evidence>
<name>A0A9X2L945_9PROT</name>
<proteinExistence type="predicted"/>
<evidence type="ECO:0000256" key="1">
    <source>
        <dbReference type="SAM" id="Phobius"/>
    </source>
</evidence>
<feature type="domain" description="Legume lectin" evidence="3">
    <location>
        <begin position="30"/>
        <end position="224"/>
    </location>
</feature>
<evidence type="ECO:0000313" key="5">
    <source>
        <dbReference type="Proteomes" id="UP001142610"/>
    </source>
</evidence>
<dbReference type="Proteomes" id="UP001142610">
    <property type="component" value="Unassembled WGS sequence"/>
</dbReference>
<dbReference type="PANTHER" id="PTHR32401">
    <property type="entry name" value="CONCANAVALIN A-LIKE LECTIN FAMILY PROTEIN"/>
    <property type="match status" value="1"/>
</dbReference>
<evidence type="ECO:0000259" key="3">
    <source>
        <dbReference type="Pfam" id="PF00139"/>
    </source>
</evidence>
<dbReference type="EMBL" id="JANIBC010000004">
    <property type="protein sequence ID" value="MCQ8185344.1"/>
    <property type="molecule type" value="Genomic_DNA"/>
</dbReference>
<dbReference type="SUPFAM" id="SSF49899">
    <property type="entry name" value="Concanavalin A-like lectins/glucanases"/>
    <property type="match status" value="1"/>
</dbReference>
<evidence type="ECO:0000256" key="2">
    <source>
        <dbReference type="SAM" id="SignalP"/>
    </source>
</evidence>
<keyword evidence="2" id="KW-0732">Signal</keyword>
<dbReference type="CDD" id="cd01951">
    <property type="entry name" value="lectin_L-type"/>
    <property type="match status" value="1"/>
</dbReference>
<dbReference type="InterPro" id="IPR056573">
    <property type="entry name" value="Lectin_L-type_dom"/>
</dbReference>
<dbReference type="PROSITE" id="PS00307">
    <property type="entry name" value="LECTIN_LEGUME_BETA"/>
    <property type="match status" value="1"/>
</dbReference>
<dbReference type="Pfam" id="PF00139">
    <property type="entry name" value="Lectin_legB"/>
    <property type="match status" value="1"/>
</dbReference>
<dbReference type="InterPro" id="IPR013320">
    <property type="entry name" value="ConA-like_dom_sf"/>
</dbReference>
<sequence length="251" mass="25444">MKQILALTASVAVIASAAANAAPVSFPSMTTNGVATTSQTEIVLTNNGGNQAGSAWTTGYTVDASTTFSASFSFVSNGEADGITFTVQGEGPSAIGQSGGNLGYLGITDAVAVEFDTFDNGPGGRYGDPNGNHISIIDGSTVGATATPSFTIEGSATRYGWVEYDGATLSVFASDSAARPTAPILTQLIDLTDLGSVVYFGFTGGTGSDVSRQTILSFDLEVDTDAVPVPAAAFLFAPVALGAALRRRRAK</sequence>
<dbReference type="GO" id="GO:0030246">
    <property type="term" value="F:carbohydrate binding"/>
    <property type="evidence" value="ECO:0007669"/>
    <property type="project" value="InterPro"/>
</dbReference>
<dbReference type="InterPro" id="IPR019825">
    <property type="entry name" value="Lectin_legB_Mn/Ca_BS"/>
</dbReference>
<keyword evidence="1" id="KW-1133">Transmembrane helix</keyword>
<keyword evidence="1" id="KW-0472">Membrane</keyword>
<protein>
    <submittedName>
        <fullName evidence="4">L-type lectin-domain containing protein</fullName>
    </submittedName>
</protein>
<feature type="chain" id="PRO_5040818783" evidence="2">
    <location>
        <begin position="22"/>
        <end position="251"/>
    </location>
</feature>
<keyword evidence="5" id="KW-1185">Reference proteome</keyword>
<dbReference type="RefSeq" id="WP_256619214.1">
    <property type="nucleotide sequence ID" value="NZ_JANIBC010000004.1"/>
</dbReference>
<dbReference type="AlphaFoldDB" id="A0A9X2L945"/>
<dbReference type="Gene3D" id="2.60.120.200">
    <property type="match status" value="1"/>
</dbReference>
<dbReference type="InterPro" id="IPR001220">
    <property type="entry name" value="Legume_lectin_dom"/>
</dbReference>
<feature type="transmembrane region" description="Helical" evidence="1">
    <location>
        <begin position="227"/>
        <end position="245"/>
    </location>
</feature>
<feature type="signal peptide" evidence="2">
    <location>
        <begin position="1"/>
        <end position="21"/>
    </location>
</feature>
<dbReference type="PANTHER" id="PTHR32401:SF48">
    <property type="entry name" value="LEGUME LECTIN DOMAIN-CONTAINING PROTEIN"/>
    <property type="match status" value="1"/>
</dbReference>
<keyword evidence="1" id="KW-0812">Transmembrane</keyword>